<protein>
    <submittedName>
        <fullName evidence="2">YdbH domain-containing protein</fullName>
    </submittedName>
</protein>
<comment type="caution">
    <text evidence="2">The sequence shown here is derived from an EMBL/GenBank/DDBJ whole genome shotgun (WGS) entry which is preliminary data.</text>
</comment>
<keyword evidence="3" id="KW-1185">Reference proteome</keyword>
<dbReference type="Proteomes" id="UP001524586">
    <property type="component" value="Unassembled WGS sequence"/>
</dbReference>
<evidence type="ECO:0000313" key="3">
    <source>
        <dbReference type="Proteomes" id="UP001524586"/>
    </source>
</evidence>
<reference evidence="2 3" key="1">
    <citation type="submission" date="2022-07" db="EMBL/GenBank/DDBJ databases">
        <title>Methylomonas rivi sp. nov., Methylomonas rosea sp. nov., Methylomonas aureus sp. nov. and Methylomonas subterranea sp. nov., four novel methanotrophs isolated from a freshwater creek and the deep terrestrial subsurface.</title>
        <authorList>
            <person name="Abin C."/>
            <person name="Sankaranarayanan K."/>
            <person name="Garner C."/>
            <person name="Sindelar R."/>
            <person name="Kotary K."/>
            <person name="Garner R."/>
            <person name="Barclay S."/>
            <person name="Lawson P."/>
            <person name="Krumholz L."/>
        </authorList>
    </citation>
    <scope>NUCLEOTIDE SEQUENCE [LARGE SCALE GENOMIC DNA]</scope>
    <source>
        <strain evidence="2 3">WSC-6</strain>
    </source>
</reference>
<organism evidence="2 3">
    <name type="scientific">Methylomonas rivi</name>
    <dbReference type="NCBI Taxonomy" id="2952226"/>
    <lineage>
        <taxon>Bacteria</taxon>
        <taxon>Pseudomonadati</taxon>
        <taxon>Pseudomonadota</taxon>
        <taxon>Gammaproteobacteria</taxon>
        <taxon>Methylococcales</taxon>
        <taxon>Methylococcaceae</taxon>
        <taxon>Methylomonas</taxon>
    </lineage>
</organism>
<keyword evidence="1" id="KW-0812">Transmembrane</keyword>
<dbReference type="RefSeq" id="WP_256616635.1">
    <property type="nucleotide sequence ID" value="NZ_JANIBK010000136.1"/>
</dbReference>
<dbReference type="Pfam" id="PF11739">
    <property type="entry name" value="YdbH-like"/>
    <property type="match status" value="1"/>
</dbReference>
<gene>
    <name evidence="2" type="ORF">NP596_17270</name>
</gene>
<keyword evidence="1" id="KW-1133">Transmembrane helix</keyword>
<dbReference type="InterPro" id="IPR021730">
    <property type="entry name" value="YdbH"/>
</dbReference>
<name>A0ABT1U8U7_9GAMM</name>
<sequence>MTLQPPAPQANAVQAKPRWRRYLRAGVLLLLIGGAVGLWRQRGAVLQWALTQGLRQTPLLNPILSGARFDSRQAEIASLQFSLQTPSGAITAELESIKAAYDLPAARLDSLNINKARVRLAYHAADKVTGEQQADEAVLALPGQQLSIEQLDFELETPWGASRFAGRFEVHARPGKPLFILLADAEQVIKAEVNPQFTNAKLAIQQSAGPEMMQLDLDRPAPTKLQSNLKADLQESMQWLKSNSLIPDQLRKTISTADFAAIQPNLAGVQMNLSAQSDDDLATIKGRAELTHKQTYLASAELALNTGKPQLAVDGHLDLQLGEFVGLIKPWLPETLNAWQFPAGQVMGSVRLNWQPKRPLNGEIYLNGYQLGILAGPVKADNGFIRFAVKDLVKLVMQLEIDAPNLQIGRETTLHNLQLKARLNNRDLSLDRFSMPVFGGLLSIDPGTLNIGQRPVKFTLDVKNLDLAQLLDSLNYPQLSGTGRLAGKLPLRLAMDSIELKDGKLNGTRPGVLRYQGPAADNENPAFNALRNLQYHSLQAKLNYQPDGHYRVGLRLEGKNPQVLSGHAVAFNLNLNGHLPDLLQRGILAGDFEKPILEQVKAAGGH</sequence>
<proteinExistence type="predicted"/>
<feature type="transmembrane region" description="Helical" evidence="1">
    <location>
        <begin position="21"/>
        <end position="39"/>
    </location>
</feature>
<keyword evidence="1" id="KW-0472">Membrane</keyword>
<accession>A0ABT1U8U7</accession>
<evidence type="ECO:0000256" key="1">
    <source>
        <dbReference type="SAM" id="Phobius"/>
    </source>
</evidence>
<evidence type="ECO:0000313" key="2">
    <source>
        <dbReference type="EMBL" id="MCQ8130212.1"/>
    </source>
</evidence>
<dbReference type="EMBL" id="JANIBK010000136">
    <property type="protein sequence ID" value="MCQ8130212.1"/>
    <property type="molecule type" value="Genomic_DNA"/>
</dbReference>